<name>A0A0W0ZIV9_9GAMM</name>
<organism evidence="1 2">
    <name type="scientific">Legionella steelei</name>
    <dbReference type="NCBI Taxonomy" id="947033"/>
    <lineage>
        <taxon>Bacteria</taxon>
        <taxon>Pseudomonadati</taxon>
        <taxon>Pseudomonadota</taxon>
        <taxon>Gammaproteobacteria</taxon>
        <taxon>Legionellales</taxon>
        <taxon>Legionellaceae</taxon>
        <taxon>Legionella</taxon>
    </lineage>
</organism>
<evidence type="ECO:0000313" key="2">
    <source>
        <dbReference type="Proteomes" id="UP000054926"/>
    </source>
</evidence>
<dbReference type="PATRIC" id="fig|947033.5.peg.2514"/>
<comment type="caution">
    <text evidence="1">The sequence shown here is derived from an EMBL/GenBank/DDBJ whole genome shotgun (WGS) entry which is preliminary data.</text>
</comment>
<dbReference type="OrthoDB" id="5651934at2"/>
<dbReference type="RefSeq" id="WP_058511166.1">
    <property type="nucleotide sequence ID" value="NZ_DAIOMV010000028.1"/>
</dbReference>
<evidence type="ECO:0000313" key="1">
    <source>
        <dbReference type="EMBL" id="KTD69215.1"/>
    </source>
</evidence>
<reference evidence="1 2" key="1">
    <citation type="submission" date="2015-11" db="EMBL/GenBank/DDBJ databases">
        <title>Genomic analysis of 38 Legionella species identifies large and diverse effector repertoires.</title>
        <authorList>
            <person name="Burstein D."/>
            <person name="Amaro F."/>
            <person name="Zusman T."/>
            <person name="Lifshitz Z."/>
            <person name="Cohen O."/>
            <person name="Gilbert J.A."/>
            <person name="Pupko T."/>
            <person name="Shuman H.A."/>
            <person name="Segal G."/>
        </authorList>
    </citation>
    <scope>NUCLEOTIDE SEQUENCE [LARGE SCALE GENOMIC DNA]</scope>
    <source>
        <strain evidence="1 2">IMVS3376</strain>
    </source>
</reference>
<dbReference type="Proteomes" id="UP000054926">
    <property type="component" value="Unassembled WGS sequence"/>
</dbReference>
<keyword evidence="2" id="KW-1185">Reference proteome</keyword>
<accession>A0A0W0ZIV9</accession>
<proteinExistence type="predicted"/>
<dbReference type="AlphaFoldDB" id="A0A0W0ZIV9"/>
<sequence>MSIFKDITHRYCKKIWDAYKTQADDKTYKGKEAALLIKRNEFARDLVRTIQQIEVTDNDYASYFDQVLNEINSALKKVAEAVDAYNKEHKTTFTADLYETLFTPALISFINALSNLVKNSPPTIVTIKDKALFNQNRDAPFIYYFTSVLYEYILDKEFDFATTKVERDIFDAKKSLILKYVQNAGTLFTRFEEDESNAEYQELMQALLNSMTSDEKVIQRRKTEEPSPSYMSLLSQTFYKASEKIVGTSQLGQKMELLTKQFGEIAKSKEFTAS</sequence>
<protein>
    <submittedName>
        <fullName evidence="1">Uncharacterized protein</fullName>
    </submittedName>
</protein>
<gene>
    <name evidence="1" type="ORF">Lste_2373</name>
</gene>
<dbReference type="EMBL" id="LNYY01000019">
    <property type="protein sequence ID" value="KTD69215.1"/>
    <property type="molecule type" value="Genomic_DNA"/>
</dbReference>